<evidence type="ECO:0000313" key="1">
    <source>
        <dbReference type="EMBL" id="NHQ86824.1"/>
    </source>
</evidence>
<evidence type="ECO:0000313" key="2">
    <source>
        <dbReference type="Proteomes" id="UP000712570"/>
    </source>
</evidence>
<accession>A0ABX0KXI2</accession>
<comment type="caution">
    <text evidence="1">The sequence shown here is derived from an EMBL/GenBank/DDBJ whole genome shotgun (WGS) entry which is preliminary data.</text>
</comment>
<sequence>MTFEIFKQVDKDGDDVVFGDHLITGRKTDFIYLASWLNEGYEANRRVKSVLVLSEKFKVAADTLSPLVRLDVKEARSLVDVLGHLAEGKAKSAKVYKVSLLFANSLSIW</sequence>
<dbReference type="EMBL" id="JAAOLX010000005">
    <property type="protein sequence ID" value="NHQ86824.1"/>
    <property type="molecule type" value="Genomic_DNA"/>
</dbReference>
<name>A0ABX0KXI2_9NEIS</name>
<protein>
    <submittedName>
        <fullName evidence="1">Uncharacterized protein</fullName>
    </submittedName>
</protein>
<reference evidence="1 2" key="1">
    <citation type="submission" date="2020-03" db="EMBL/GenBank/DDBJ databases">
        <title>Draft genome sequence of environmentally isolated violet-colored cultures.</title>
        <authorList>
            <person name="Wilson H.S."/>
        </authorList>
    </citation>
    <scope>NUCLEOTIDE SEQUENCE [LARGE SCALE GENOMIC DNA]</scope>
    <source>
        <strain evidence="1 2">HSC-16F04</strain>
    </source>
</reference>
<keyword evidence="2" id="KW-1185">Reference proteome</keyword>
<dbReference type="RefSeq" id="WP_166826280.1">
    <property type="nucleotide sequence ID" value="NZ_JAAOLX010000005.1"/>
</dbReference>
<gene>
    <name evidence="1" type="ORF">HA050_11910</name>
</gene>
<dbReference type="Proteomes" id="UP000712570">
    <property type="component" value="Unassembled WGS sequence"/>
</dbReference>
<organism evidence="1 2">
    <name type="scientific">Iodobacter violaceini</name>
    <dbReference type="NCBI Taxonomy" id="3044271"/>
    <lineage>
        <taxon>Bacteria</taxon>
        <taxon>Pseudomonadati</taxon>
        <taxon>Pseudomonadota</taxon>
        <taxon>Betaproteobacteria</taxon>
        <taxon>Neisseriales</taxon>
        <taxon>Chitinibacteraceae</taxon>
        <taxon>Iodobacter</taxon>
    </lineage>
</organism>
<proteinExistence type="predicted"/>